<dbReference type="EMBL" id="JARLKZ010000034">
    <property type="protein sequence ID" value="MEC0244133.1"/>
    <property type="molecule type" value="Genomic_DNA"/>
</dbReference>
<dbReference type="PANTHER" id="PTHR11101:SF80">
    <property type="entry name" value="PHOSPHATE TRANSPORTER"/>
    <property type="match status" value="1"/>
</dbReference>
<dbReference type="Pfam" id="PF01384">
    <property type="entry name" value="PHO4"/>
    <property type="match status" value="1"/>
</dbReference>
<keyword evidence="3 6" id="KW-0812">Transmembrane</keyword>
<organism evidence="7 8">
    <name type="scientific">Paenibacillus dokdonensis</name>
    <dbReference type="NCBI Taxonomy" id="2567944"/>
    <lineage>
        <taxon>Bacteria</taxon>
        <taxon>Bacillati</taxon>
        <taxon>Bacillota</taxon>
        <taxon>Bacilli</taxon>
        <taxon>Bacillales</taxon>
        <taxon>Paenibacillaceae</taxon>
        <taxon>Paenibacillus</taxon>
    </lineage>
</organism>
<evidence type="ECO:0000256" key="4">
    <source>
        <dbReference type="ARBA" id="ARBA00022989"/>
    </source>
</evidence>
<evidence type="ECO:0000313" key="8">
    <source>
        <dbReference type="Proteomes" id="UP001344632"/>
    </source>
</evidence>
<keyword evidence="4 6" id="KW-1133">Transmembrane helix</keyword>
<dbReference type="Proteomes" id="UP001344632">
    <property type="component" value="Unassembled WGS sequence"/>
</dbReference>
<evidence type="ECO:0000256" key="1">
    <source>
        <dbReference type="ARBA" id="ARBA00004141"/>
    </source>
</evidence>
<proteinExistence type="predicted"/>
<protein>
    <submittedName>
        <fullName evidence="7">Inorganic phosphate transporter</fullName>
    </submittedName>
</protein>
<feature type="transmembrane region" description="Helical" evidence="6">
    <location>
        <begin position="303"/>
        <end position="329"/>
    </location>
</feature>
<evidence type="ECO:0000256" key="6">
    <source>
        <dbReference type="SAM" id="Phobius"/>
    </source>
</evidence>
<feature type="transmembrane region" description="Helical" evidence="6">
    <location>
        <begin position="141"/>
        <end position="163"/>
    </location>
</feature>
<evidence type="ECO:0000256" key="3">
    <source>
        <dbReference type="ARBA" id="ARBA00022692"/>
    </source>
</evidence>
<comment type="caution">
    <text evidence="7">The sequence shown here is derived from an EMBL/GenBank/DDBJ whole genome shotgun (WGS) entry which is preliminary data.</text>
</comment>
<sequence>MDTSSFFVIGIVIFLALAFDFINGFHDTANAIATSVSTRALKPRTAIILAAFMNFLGAILFTGVAKKIGGSVTDPTTLDNGLEVVTATLLAAIIWNLATWWLGIPSSSSHALIGALAGAVFVGAGSDHLKWSGFIEIVEGLLLSPLIAFVIGYIIMTILKWIFAKKSPHTVNKGFRTMQILTAAAQSFTHGTNDAQKAMGIITFALVTSGHLDSLEVPLWVKIAAATSMALGTSIGGWKIIKTMGTKIFKIEPIHGFAADFTSASVIFGATLLHLPVSTTHAVTSAILGVGSAKRFSEVKWSLAGRIVITWFITIPISAILAGIIFKILF</sequence>
<name>A0ABU6GXX8_9BACL</name>
<comment type="subcellular location">
    <subcellularLocation>
        <location evidence="1">Membrane</location>
        <topology evidence="1">Multi-pass membrane protein</topology>
    </subcellularLocation>
</comment>
<feature type="transmembrane region" description="Helical" evidence="6">
    <location>
        <begin position="84"/>
        <end position="104"/>
    </location>
</feature>
<accession>A0ABU6GXX8</accession>
<dbReference type="RefSeq" id="WP_136608799.1">
    <property type="nucleotide sequence ID" value="NZ_JARLKZ010000034.1"/>
</dbReference>
<evidence type="ECO:0000313" key="7">
    <source>
        <dbReference type="EMBL" id="MEC0244133.1"/>
    </source>
</evidence>
<keyword evidence="5 6" id="KW-0472">Membrane</keyword>
<dbReference type="InterPro" id="IPR001204">
    <property type="entry name" value="Phos_transporter"/>
</dbReference>
<feature type="transmembrane region" description="Helical" evidence="6">
    <location>
        <begin position="111"/>
        <end position="129"/>
    </location>
</feature>
<feature type="transmembrane region" description="Helical" evidence="6">
    <location>
        <begin position="6"/>
        <end position="25"/>
    </location>
</feature>
<gene>
    <name evidence="7" type="ORF">P4H66_30430</name>
</gene>
<evidence type="ECO:0000256" key="5">
    <source>
        <dbReference type="ARBA" id="ARBA00023136"/>
    </source>
</evidence>
<evidence type="ECO:0000256" key="2">
    <source>
        <dbReference type="ARBA" id="ARBA00022448"/>
    </source>
</evidence>
<reference evidence="7 8" key="1">
    <citation type="submission" date="2023-03" db="EMBL/GenBank/DDBJ databases">
        <title>Bacillus Genome Sequencing.</title>
        <authorList>
            <person name="Dunlap C."/>
        </authorList>
    </citation>
    <scope>NUCLEOTIDE SEQUENCE [LARGE SCALE GENOMIC DNA]</scope>
    <source>
        <strain evidence="7 8">BD-525</strain>
    </source>
</reference>
<keyword evidence="8" id="KW-1185">Reference proteome</keyword>
<dbReference type="PANTHER" id="PTHR11101">
    <property type="entry name" value="PHOSPHATE TRANSPORTER"/>
    <property type="match status" value="1"/>
</dbReference>
<feature type="transmembrane region" description="Helical" evidence="6">
    <location>
        <begin position="46"/>
        <end position="64"/>
    </location>
</feature>
<keyword evidence="2" id="KW-0813">Transport</keyword>